<evidence type="ECO:0000313" key="11">
    <source>
        <dbReference type="Proteomes" id="UP000694845"/>
    </source>
</evidence>
<keyword evidence="7 10" id="KW-0256">Endoplasmic reticulum</keyword>
<dbReference type="AlphaFoldDB" id="A0A8B7XFP4"/>
<dbReference type="KEGG" id="aplc:110973227"/>
<keyword evidence="9 10" id="KW-0472">Membrane</keyword>
<evidence type="ECO:0000313" key="13">
    <source>
        <dbReference type="RefSeq" id="XP_022079583.1"/>
    </source>
</evidence>
<dbReference type="InterPro" id="IPR004856">
    <property type="entry name" value="Glyco_trans_ALG6/ALG8"/>
</dbReference>
<dbReference type="GO" id="GO:0005789">
    <property type="term" value="C:endoplasmic reticulum membrane"/>
    <property type="evidence" value="ECO:0007669"/>
    <property type="project" value="UniProtKB-SubCell"/>
</dbReference>
<evidence type="ECO:0000256" key="9">
    <source>
        <dbReference type="ARBA" id="ARBA00023136"/>
    </source>
</evidence>
<comment type="similarity">
    <text evidence="3 10">Belongs to the ALG6/ALG8 glucosyltransferase family.</text>
</comment>
<evidence type="ECO:0000256" key="3">
    <source>
        <dbReference type="ARBA" id="ARBA00008715"/>
    </source>
</evidence>
<feature type="transmembrane region" description="Helical" evidence="10">
    <location>
        <begin position="235"/>
        <end position="255"/>
    </location>
</feature>
<comment type="pathway">
    <text evidence="2 10">Protein modification; protein glycosylation.</text>
</comment>
<dbReference type="CTD" id="79053"/>
<feature type="transmembrane region" description="Helical" evidence="10">
    <location>
        <begin position="428"/>
        <end position="447"/>
    </location>
</feature>
<keyword evidence="8 10" id="KW-1133">Transmembrane helix</keyword>
<evidence type="ECO:0000256" key="5">
    <source>
        <dbReference type="ARBA" id="ARBA00022679"/>
    </source>
</evidence>
<feature type="transmembrane region" description="Helical" evidence="10">
    <location>
        <begin position="402"/>
        <end position="421"/>
    </location>
</feature>
<dbReference type="PANTHER" id="PTHR12413">
    <property type="entry name" value="DOLICHYL GLYCOSYLTRANSFERASE"/>
    <property type="match status" value="1"/>
</dbReference>
<feature type="transmembrane region" description="Helical" evidence="10">
    <location>
        <begin position="98"/>
        <end position="119"/>
    </location>
</feature>
<feature type="transmembrane region" description="Helical" evidence="10">
    <location>
        <begin position="334"/>
        <end position="352"/>
    </location>
</feature>
<dbReference type="RefSeq" id="XP_022079583.1">
    <property type="nucleotide sequence ID" value="XM_022223891.1"/>
</dbReference>
<reference evidence="12 13" key="1">
    <citation type="submission" date="2025-04" db="UniProtKB">
        <authorList>
            <consortium name="RefSeq"/>
        </authorList>
    </citation>
    <scope>IDENTIFICATION</scope>
</reference>
<evidence type="ECO:0000256" key="2">
    <source>
        <dbReference type="ARBA" id="ARBA00004922"/>
    </source>
</evidence>
<dbReference type="Pfam" id="PF03155">
    <property type="entry name" value="Alg6_Alg8"/>
    <property type="match status" value="1"/>
</dbReference>
<dbReference type="GO" id="GO:0006487">
    <property type="term" value="P:protein N-linked glycosylation"/>
    <property type="evidence" value="ECO:0007669"/>
    <property type="project" value="TreeGrafter"/>
</dbReference>
<dbReference type="OMA" id="YHSTDFD"/>
<evidence type="ECO:0000256" key="7">
    <source>
        <dbReference type="ARBA" id="ARBA00022824"/>
    </source>
</evidence>
<feature type="transmembrane region" description="Helical" evidence="10">
    <location>
        <begin position="140"/>
        <end position="160"/>
    </location>
</feature>
<evidence type="ECO:0000256" key="6">
    <source>
        <dbReference type="ARBA" id="ARBA00022692"/>
    </source>
</evidence>
<evidence type="ECO:0000256" key="4">
    <source>
        <dbReference type="ARBA" id="ARBA00022676"/>
    </source>
</evidence>
<organism evidence="11 13">
    <name type="scientific">Acanthaster planci</name>
    <name type="common">Crown-of-thorns starfish</name>
    <dbReference type="NCBI Taxonomy" id="133434"/>
    <lineage>
        <taxon>Eukaryota</taxon>
        <taxon>Metazoa</taxon>
        <taxon>Echinodermata</taxon>
        <taxon>Eleutherozoa</taxon>
        <taxon>Asterozoa</taxon>
        <taxon>Asteroidea</taxon>
        <taxon>Valvatacea</taxon>
        <taxon>Valvatida</taxon>
        <taxon>Acanthasteridae</taxon>
        <taxon>Acanthaster</taxon>
    </lineage>
</organism>
<feature type="transmembrane region" description="Helical" evidence="10">
    <location>
        <begin position="373"/>
        <end position="396"/>
    </location>
</feature>
<dbReference type="GO" id="GO:0042283">
    <property type="term" value="F:dolichyl pyrophosphate Glc1Man9GlcNAc2 alpha-1,3-glucosyltransferase activity"/>
    <property type="evidence" value="ECO:0007669"/>
    <property type="project" value="TreeGrafter"/>
</dbReference>
<feature type="transmembrane region" description="Helical" evidence="10">
    <location>
        <begin position="7"/>
        <end position="26"/>
    </location>
</feature>
<dbReference type="OrthoDB" id="1689333at2759"/>
<dbReference type="EC" id="2.4.1.-" evidence="10"/>
<feature type="transmembrane region" description="Helical" evidence="10">
    <location>
        <begin position="198"/>
        <end position="215"/>
    </location>
</feature>
<name>A0A8B7XFP4_ACAPL</name>
<keyword evidence="4 10" id="KW-0328">Glycosyltransferase</keyword>
<dbReference type="GeneID" id="110973227"/>
<keyword evidence="6 10" id="KW-0812">Transmembrane</keyword>
<sequence>MAASMEYFGPLVMLITALKILLLPAYRSTDFEVHRNWLAITHSLPVSKWYYEDTSIWTLDYPPFFAWFEFALSQLAQQFDPGMLVVANLNYATQATVVFQRLSVILTDFVFVFAVKEYCSSLAKRCGRREYAQLLEKPQFVLAVLLVGNFGLILLDHIHFQYNGFLYGLMLLSLARISEGRNLEGAFWFAVLLNFKHIYLYIAPAYFVYLLRCYCFTRNNRDGGVQWTSLSFSRLFSLGAIVISVFAVSFGPFIAMGQLPQVLSRLFPFKRGLCHSYWAPNFWALYNVADKAATVAGLRLELLSAESLQDQAASMTGGLVQEYNHAVLPSVPPIATLILTVLTALPALLHLWRYPSGPRGFIRCLTLCAYSSFMFGYHVHEKAILLVIIPLSLLAMESLKDAQVFLIVSVVGHYSLFPLLFTQDETPIKLCLMLAFTIFSVIGTTHIHRYTNRFPNLLPNVPQLSTIETLYILGLVPLFIYKNLLHSMVPSLQRYEFLPLMLTSVYCALGITYAWLKLNVVTLGRGGGRLDKSS</sequence>
<gene>
    <name evidence="12 13" type="primary">LOC110973227</name>
</gene>
<dbReference type="RefSeq" id="XP_022079582.1">
    <property type="nucleotide sequence ID" value="XM_022223890.1"/>
</dbReference>
<proteinExistence type="inferred from homology"/>
<protein>
    <recommendedName>
        <fullName evidence="10">Alpha-1,3-glucosyltransferase</fullName>
        <ecNumber evidence="10">2.4.1.-</ecNumber>
    </recommendedName>
</protein>
<comment type="subcellular location">
    <subcellularLocation>
        <location evidence="1 10">Endoplasmic reticulum membrane</location>
        <topology evidence="1 10">Multi-pass membrane protein</topology>
    </subcellularLocation>
</comment>
<accession>A0A8B7XFP4</accession>
<keyword evidence="5 10" id="KW-0808">Transferase</keyword>
<evidence type="ECO:0000313" key="12">
    <source>
        <dbReference type="RefSeq" id="XP_022079582.1"/>
    </source>
</evidence>
<dbReference type="Proteomes" id="UP000694845">
    <property type="component" value="Unplaced"/>
</dbReference>
<dbReference type="PANTHER" id="PTHR12413:SF2">
    <property type="entry name" value="DOLICHYL PYROPHOSPHATE GLC1MAN9GLCNAC2 ALPHA-1,3-GLUCOSYLTRANSFERASE-RELATED"/>
    <property type="match status" value="1"/>
</dbReference>
<keyword evidence="11" id="KW-1185">Reference proteome</keyword>
<evidence type="ECO:0000256" key="10">
    <source>
        <dbReference type="RuleBase" id="RU363110"/>
    </source>
</evidence>
<evidence type="ECO:0000256" key="8">
    <source>
        <dbReference type="ARBA" id="ARBA00022989"/>
    </source>
</evidence>
<evidence type="ECO:0000256" key="1">
    <source>
        <dbReference type="ARBA" id="ARBA00004477"/>
    </source>
</evidence>
<feature type="transmembrane region" description="Helical" evidence="10">
    <location>
        <begin position="467"/>
        <end position="485"/>
    </location>
</feature>
<dbReference type="UniPathway" id="UPA00378"/>
<feature type="transmembrane region" description="Helical" evidence="10">
    <location>
        <begin position="497"/>
        <end position="516"/>
    </location>
</feature>